<name>A0ABP2T547_9LEPT</name>
<organism evidence="1 2">
    <name type="scientific">Leptospira noguchii str. 2007001578</name>
    <dbReference type="NCBI Taxonomy" id="1049974"/>
    <lineage>
        <taxon>Bacteria</taxon>
        <taxon>Pseudomonadati</taxon>
        <taxon>Spirochaetota</taxon>
        <taxon>Spirochaetia</taxon>
        <taxon>Leptospirales</taxon>
        <taxon>Leptospiraceae</taxon>
        <taxon>Leptospira</taxon>
    </lineage>
</organism>
<protein>
    <submittedName>
        <fullName evidence="1">Uncharacterized protein</fullName>
    </submittedName>
</protein>
<sequence length="80" mass="9327">MNFLKERDIPIYDLTISPLTSRPHSPSSENNPLRVEKTLVDKRNFGTISISGKRNERKLILQIFDVYGKELWKKEILSNP</sequence>
<dbReference type="Proteomes" id="UP000012099">
    <property type="component" value="Unassembled WGS sequence"/>
</dbReference>
<reference evidence="1 2" key="1">
    <citation type="submission" date="2013-01" db="EMBL/GenBank/DDBJ databases">
        <authorList>
            <person name="Harkins D.M."/>
            <person name="Durkin A.S."/>
            <person name="Brinkac L.M."/>
            <person name="Haft D.H."/>
            <person name="Selengut J.D."/>
            <person name="Sanka R."/>
            <person name="DePew J."/>
            <person name="Purushe J."/>
            <person name="Whelen A.C."/>
            <person name="Vinetz J.M."/>
            <person name="Sutton G.G."/>
            <person name="Nierman W.C."/>
            <person name="Fouts D.E."/>
        </authorList>
    </citation>
    <scope>NUCLEOTIDE SEQUENCE [LARGE SCALE GENOMIC DNA]</scope>
    <source>
        <strain evidence="1 2">2007001578</strain>
    </source>
</reference>
<dbReference type="EMBL" id="AHMH02000114">
    <property type="protein sequence ID" value="EMM99448.1"/>
    <property type="molecule type" value="Genomic_DNA"/>
</dbReference>
<keyword evidence="2" id="KW-1185">Reference proteome</keyword>
<accession>A0ABP2T547</accession>
<evidence type="ECO:0000313" key="1">
    <source>
        <dbReference type="EMBL" id="EMM99448.1"/>
    </source>
</evidence>
<evidence type="ECO:0000313" key="2">
    <source>
        <dbReference type="Proteomes" id="UP000012099"/>
    </source>
</evidence>
<proteinExistence type="predicted"/>
<gene>
    <name evidence="1" type="ORF">LEP1GSC035_1058</name>
</gene>
<comment type="caution">
    <text evidence="1">The sequence shown here is derived from an EMBL/GenBank/DDBJ whole genome shotgun (WGS) entry which is preliminary data.</text>
</comment>